<evidence type="ECO:0000313" key="3">
    <source>
        <dbReference type="Proteomes" id="UP000199448"/>
    </source>
</evidence>
<evidence type="ECO:0000256" key="1">
    <source>
        <dbReference type="SAM" id="Phobius"/>
    </source>
</evidence>
<sequence>MTKIQLALGVIIVSAWIFYNLERSEVTFFELALSIPILAIGIFFIDRGSGSKMQRDKKKEKKEKPAE</sequence>
<evidence type="ECO:0000313" key="2">
    <source>
        <dbReference type="EMBL" id="SEF13037.1"/>
    </source>
</evidence>
<organism evidence="2 3">
    <name type="scientific">Salinimicrobium catena</name>
    <dbReference type="NCBI Taxonomy" id="390640"/>
    <lineage>
        <taxon>Bacteria</taxon>
        <taxon>Pseudomonadati</taxon>
        <taxon>Bacteroidota</taxon>
        <taxon>Flavobacteriia</taxon>
        <taxon>Flavobacteriales</taxon>
        <taxon>Flavobacteriaceae</taxon>
        <taxon>Salinimicrobium</taxon>
    </lineage>
</organism>
<keyword evidence="1" id="KW-1133">Transmembrane helix</keyword>
<proteinExistence type="predicted"/>
<name>A0A1H5PIZ9_9FLAO</name>
<dbReference type="EMBL" id="FNUG01000017">
    <property type="protein sequence ID" value="SEF13037.1"/>
    <property type="molecule type" value="Genomic_DNA"/>
</dbReference>
<keyword evidence="1" id="KW-0812">Transmembrane</keyword>
<dbReference type="AlphaFoldDB" id="A0A1H5PIZ9"/>
<dbReference type="Proteomes" id="UP000199448">
    <property type="component" value="Unassembled WGS sequence"/>
</dbReference>
<gene>
    <name evidence="2" type="ORF">SAMN04488034_11718</name>
</gene>
<accession>A0A1H5PIZ9</accession>
<keyword evidence="3" id="KW-1185">Reference proteome</keyword>
<dbReference type="RefSeq" id="WP_093114491.1">
    <property type="nucleotide sequence ID" value="NZ_FNGG01000017.1"/>
</dbReference>
<reference evidence="2 3" key="1">
    <citation type="submission" date="2016-10" db="EMBL/GenBank/DDBJ databases">
        <authorList>
            <person name="de Groot N.N."/>
        </authorList>
    </citation>
    <scope>NUCLEOTIDE SEQUENCE [LARGE SCALE GENOMIC DNA]</scope>
    <source>
        <strain evidence="2 3">DSM 23553</strain>
    </source>
</reference>
<protein>
    <submittedName>
        <fullName evidence="2">Uncharacterized protein</fullName>
    </submittedName>
</protein>
<keyword evidence="1" id="KW-0472">Membrane</keyword>
<feature type="transmembrane region" description="Helical" evidence="1">
    <location>
        <begin position="25"/>
        <end position="45"/>
    </location>
</feature>